<evidence type="ECO:0000313" key="3">
    <source>
        <dbReference type="EMBL" id="KAK7607910.1"/>
    </source>
</evidence>
<protein>
    <submittedName>
        <fullName evidence="3">Uncharacterized protein</fullName>
    </submittedName>
</protein>
<feature type="compositionally biased region" description="Low complexity" evidence="2">
    <location>
        <begin position="111"/>
        <end position="129"/>
    </location>
</feature>
<sequence length="516" mass="58189">MSRVSRQFTFQVKPFTHVQIVTSKNSKPFAEDANDPQIARITWPTLFTNGTYLEKANIMVPISVLTCHTLEYSMRLAEEHDSARLAEMEQEDEAELQSSSVRYVVASGPGTTTAASQSASEAAEAAESTRPQSPFHVESIQPRDRTREEYVNALKQGYNQLIELLLRDIARGCDTLVGSKVHSVSKICYDILTSTENSVLHALLDGNLAWDAEHDSATVEAIGRLRAQAASQPCIYQRVLVDELNQSASPTELFDVIEALRRYSRTSEWELALSVDTYKSPDKWNENLSKAGRRKYLASYENAYSTPSEARIAELEMFCQKLHSRLDKTPTSEWAEPLRFPLVDVGYTVNYAAREAANDAHTSSKFLMNLVEAVANALFPGRGFRAKQFPIFLIFEAQQAVMADLVMGALSQALLSTGGGTAYWSTDLLHASAMSVDDKNWMRYEKWAVDHSPYVANCRADAPRQNAELDRIKRIIEAKKREMLLLKREYNEGQLQMRLAARDITRRVARCNRYQF</sequence>
<feature type="coiled-coil region" evidence="1">
    <location>
        <begin position="469"/>
        <end position="496"/>
    </location>
</feature>
<keyword evidence="4" id="KW-1185">Reference proteome</keyword>
<gene>
    <name evidence="3" type="ORF">JOL62DRAFT_249369</name>
</gene>
<evidence type="ECO:0000313" key="4">
    <source>
        <dbReference type="Proteomes" id="UP001367316"/>
    </source>
</evidence>
<dbReference type="Proteomes" id="UP001367316">
    <property type="component" value="Unassembled WGS sequence"/>
</dbReference>
<name>A0ABR1MY82_9PEZI</name>
<evidence type="ECO:0000256" key="2">
    <source>
        <dbReference type="SAM" id="MobiDB-lite"/>
    </source>
</evidence>
<reference evidence="3 4" key="1">
    <citation type="submission" date="2024-04" db="EMBL/GenBank/DDBJ databases">
        <title>Phyllosticta paracitricarpa is synonymous to the EU quarantine fungus P. citricarpa based on phylogenomic analyses.</title>
        <authorList>
            <consortium name="Lawrence Berkeley National Laboratory"/>
            <person name="Van ingen-buijs V.A."/>
            <person name="Van westerhoven A.C."/>
            <person name="Haridas S."/>
            <person name="Skiadas P."/>
            <person name="Martin F."/>
            <person name="Groenewald J.Z."/>
            <person name="Crous P.W."/>
            <person name="Seidl M.F."/>
        </authorList>
    </citation>
    <scope>NUCLEOTIDE SEQUENCE [LARGE SCALE GENOMIC DNA]</scope>
    <source>
        <strain evidence="3 4">CBS 141358</strain>
    </source>
</reference>
<evidence type="ECO:0000256" key="1">
    <source>
        <dbReference type="SAM" id="Coils"/>
    </source>
</evidence>
<comment type="caution">
    <text evidence="3">The sequence shown here is derived from an EMBL/GenBank/DDBJ whole genome shotgun (WGS) entry which is preliminary data.</text>
</comment>
<feature type="region of interest" description="Disordered" evidence="2">
    <location>
        <begin position="109"/>
        <end position="144"/>
    </location>
</feature>
<dbReference type="EMBL" id="JBBPBF010000032">
    <property type="protein sequence ID" value="KAK7607910.1"/>
    <property type="molecule type" value="Genomic_DNA"/>
</dbReference>
<keyword evidence="1" id="KW-0175">Coiled coil</keyword>
<accession>A0ABR1MY82</accession>
<proteinExistence type="predicted"/>
<organism evidence="3 4">
    <name type="scientific">Phyllosticta paracitricarpa</name>
    <dbReference type="NCBI Taxonomy" id="2016321"/>
    <lineage>
        <taxon>Eukaryota</taxon>
        <taxon>Fungi</taxon>
        <taxon>Dikarya</taxon>
        <taxon>Ascomycota</taxon>
        <taxon>Pezizomycotina</taxon>
        <taxon>Dothideomycetes</taxon>
        <taxon>Dothideomycetes incertae sedis</taxon>
        <taxon>Botryosphaeriales</taxon>
        <taxon>Phyllostictaceae</taxon>
        <taxon>Phyllosticta</taxon>
    </lineage>
</organism>